<evidence type="ECO:0000313" key="1">
    <source>
        <dbReference type="EMBL" id="MDB9221923.1"/>
    </source>
</evidence>
<accession>A0AAW6FDL7</accession>
<dbReference type="RefSeq" id="WP_272054647.1">
    <property type="nucleotide sequence ID" value="NZ_JAQMRB010000016.1"/>
</dbReference>
<dbReference type="Proteomes" id="UP001212263">
    <property type="component" value="Unassembled WGS sequence"/>
</dbReference>
<name>A0AAW6FDL7_9BACT</name>
<evidence type="ECO:0000313" key="2">
    <source>
        <dbReference type="Proteomes" id="UP001212263"/>
    </source>
</evidence>
<gene>
    <name evidence="1" type="ORF">PN645_02755</name>
</gene>
<comment type="caution">
    <text evidence="1">The sequence shown here is derived from an EMBL/GenBank/DDBJ whole genome shotgun (WGS) entry which is preliminary data.</text>
</comment>
<dbReference type="EMBL" id="JAQMRD010000002">
    <property type="protein sequence ID" value="MDB9221923.1"/>
    <property type="molecule type" value="Genomic_DNA"/>
</dbReference>
<reference evidence="1" key="1">
    <citation type="submission" date="2023-01" db="EMBL/GenBank/DDBJ databases">
        <title>Human gut microbiome strain richness.</title>
        <authorList>
            <person name="Chen-Liaw A."/>
        </authorList>
    </citation>
    <scope>NUCLEOTIDE SEQUENCE</scope>
    <source>
        <strain evidence="1">RTP21484st1_B7_RTP21484_190118</strain>
    </source>
</reference>
<evidence type="ECO:0008006" key="3">
    <source>
        <dbReference type="Google" id="ProtNLM"/>
    </source>
</evidence>
<dbReference type="AlphaFoldDB" id="A0AAW6FDL7"/>
<organism evidence="1 2">
    <name type="scientific">Odoribacter splanchnicus</name>
    <dbReference type="NCBI Taxonomy" id="28118"/>
    <lineage>
        <taxon>Bacteria</taxon>
        <taxon>Pseudomonadati</taxon>
        <taxon>Bacteroidota</taxon>
        <taxon>Bacteroidia</taxon>
        <taxon>Bacteroidales</taxon>
        <taxon>Odoribacteraceae</taxon>
        <taxon>Odoribacter</taxon>
    </lineage>
</organism>
<protein>
    <recommendedName>
        <fullName evidence="3">Carbohydrate-binding domain-containing protein</fullName>
    </recommendedName>
</protein>
<sequence length="203" mass="23490">MAIIYEKDHYDLSVSFGIFAQNQVRISYVSPDSIPSATLDLMDFLDIKYMKMKIHGDIKGKKWQLWVNESHEGKITSKSLFPYAFEFSDTLATFVFIAQDQNDTLTLVCKTPRYSMPKTKYAIDTKNGTAPPTPYILMETLPPTPYTTSDEINLVAYTTGIKRIHQGMDAYDFCGLRYAKTDPKQWQEKFKLPRFVYFSLRLE</sequence>
<proteinExistence type="predicted"/>